<dbReference type="EMBL" id="CP014230">
    <property type="protein sequence ID" value="AMD92497.1"/>
    <property type="molecule type" value="Genomic_DNA"/>
</dbReference>
<name>A0A0X8JPJ5_9BACT</name>
<keyword evidence="2" id="KW-1185">Reference proteome</keyword>
<dbReference type="RefSeq" id="WP_066604030.1">
    <property type="nucleotide sequence ID" value="NZ_CP014230.1"/>
</dbReference>
<dbReference type="OrthoDB" id="5499503at2"/>
<evidence type="ECO:0000313" key="2">
    <source>
        <dbReference type="Proteomes" id="UP000063964"/>
    </source>
</evidence>
<reference evidence="2" key="1">
    <citation type="submission" date="2016-02" db="EMBL/GenBank/DDBJ databases">
        <authorList>
            <person name="Holder M.E."/>
            <person name="Ajami N.J."/>
            <person name="Petrosino J.F."/>
        </authorList>
    </citation>
    <scope>NUCLEOTIDE SEQUENCE [LARGE SCALE GENOMIC DNA]</scope>
    <source>
        <strain evidence="2">DSM 12838</strain>
    </source>
</reference>
<evidence type="ECO:0000313" key="1">
    <source>
        <dbReference type="EMBL" id="AMD92497.1"/>
    </source>
</evidence>
<dbReference type="Proteomes" id="UP000063964">
    <property type="component" value="Chromosome"/>
</dbReference>
<accession>A0A0X8JPJ5</accession>
<organism evidence="1 2">
    <name type="scientific">Desulfomicrobium orale DSM 12838</name>
    <dbReference type="NCBI Taxonomy" id="888061"/>
    <lineage>
        <taxon>Bacteria</taxon>
        <taxon>Pseudomonadati</taxon>
        <taxon>Thermodesulfobacteriota</taxon>
        <taxon>Desulfovibrionia</taxon>
        <taxon>Desulfovibrionales</taxon>
        <taxon>Desulfomicrobiaceae</taxon>
        <taxon>Desulfomicrobium</taxon>
    </lineage>
</organism>
<proteinExistence type="predicted"/>
<dbReference type="KEGG" id="doa:AXF15_04810"/>
<gene>
    <name evidence="1" type="ORF">AXF15_04810</name>
</gene>
<dbReference type="STRING" id="888061.AXF15_04810"/>
<dbReference type="AlphaFoldDB" id="A0A0X8JPJ5"/>
<protein>
    <submittedName>
        <fullName evidence="1">Uncharacterized protein</fullName>
    </submittedName>
</protein>
<sequence>MSQIIEFLTPRMVGRRFDEHAIPLELLKDLAVLGEMLIEVAKWCYLRDHPERKRSPRGFTDGVALKLSGVGEGSAAPRLSLVVEQPQLFSFFPFRPQAQTYFEQARTHLIGAINAAEHNEPVTQHLPEELLAYFDRIGRGLRDDEAIEFAPQEADRKARLTRVTRRKLVLTSSQMQELTEEVILRGSIPEADQGKMTFELQVINGPRVTAPIAGQHLLTVMEAFNGYKQGARVLLQGIGRYSRYDRLQSLETVEHLSLLDSNDIAARVEELKSLRHGWLDGKQGFAPDKAGLDWLAETFQRNYPDELPQPYLYPTAEGGVQAEWSLNDWEISLEVDFERHQGQWHALNMSNEQEEERTLNLNEPADWQWLSKEITERTGVTRE</sequence>